<dbReference type="NCBIfam" id="TIGR01433">
    <property type="entry name" value="CyoA"/>
    <property type="match status" value="1"/>
</dbReference>
<evidence type="ECO:0000256" key="15">
    <source>
        <dbReference type="SAM" id="Phobius"/>
    </source>
</evidence>
<evidence type="ECO:0000256" key="14">
    <source>
        <dbReference type="PIRNR" id="PIRNR000292"/>
    </source>
</evidence>
<reference evidence="18 19" key="1">
    <citation type="submission" date="2020-09" db="EMBL/GenBank/DDBJ databases">
        <title>Roseomonas.</title>
        <authorList>
            <person name="Zhu W."/>
        </authorList>
    </citation>
    <scope>NUCLEOTIDE SEQUENCE [LARGE SCALE GENOMIC DNA]</scope>
    <source>
        <strain evidence="18 19">573</strain>
    </source>
</reference>
<accession>A0ABS3KPR3</accession>
<evidence type="ECO:0000256" key="1">
    <source>
        <dbReference type="ARBA" id="ARBA00004651"/>
    </source>
</evidence>
<evidence type="ECO:0000259" key="16">
    <source>
        <dbReference type="PROSITE" id="PS50857"/>
    </source>
</evidence>
<keyword evidence="3 14" id="KW-0813">Transport</keyword>
<dbReference type="InterPro" id="IPR008972">
    <property type="entry name" value="Cupredoxin"/>
</dbReference>
<dbReference type="CDD" id="cd04212">
    <property type="entry name" value="CuRO_UO_II"/>
    <property type="match status" value="1"/>
</dbReference>
<keyword evidence="6 15" id="KW-0812">Transmembrane</keyword>
<dbReference type="Gene3D" id="1.10.287.90">
    <property type="match status" value="1"/>
</dbReference>
<evidence type="ECO:0000256" key="12">
    <source>
        <dbReference type="ARBA" id="ARBA00023139"/>
    </source>
</evidence>
<protein>
    <recommendedName>
        <fullName evidence="14">Ubiquinol oxidase subunit 2</fullName>
    </recommendedName>
</protein>
<dbReference type="InterPro" id="IPR002429">
    <property type="entry name" value="CcO_II-like_C"/>
</dbReference>
<evidence type="ECO:0000256" key="8">
    <source>
        <dbReference type="ARBA" id="ARBA00022982"/>
    </source>
</evidence>
<feature type="domain" description="Cytochrome oxidase subunit II transmembrane region profile" evidence="17">
    <location>
        <begin position="23"/>
        <end position="120"/>
    </location>
</feature>
<keyword evidence="10 14" id="KW-0560">Oxidoreductase</keyword>
<comment type="caution">
    <text evidence="18">The sequence shown here is derived from an EMBL/GenBank/DDBJ whole genome shotgun (WGS) entry which is preliminary data.</text>
</comment>
<feature type="domain" description="Cytochrome oxidase subunit II copper A binding" evidence="16">
    <location>
        <begin position="135"/>
        <end position="247"/>
    </location>
</feature>
<keyword evidence="11 14" id="KW-0472">Membrane</keyword>
<dbReference type="EMBL" id="JACTNG010000004">
    <property type="protein sequence ID" value="MBO1079422.1"/>
    <property type="molecule type" value="Genomic_DNA"/>
</dbReference>
<keyword evidence="12" id="KW-0564">Palmitate</keyword>
<feature type="transmembrane region" description="Helical" evidence="15">
    <location>
        <begin position="45"/>
        <end position="69"/>
    </location>
</feature>
<evidence type="ECO:0000256" key="10">
    <source>
        <dbReference type="ARBA" id="ARBA00023002"/>
    </source>
</evidence>
<keyword evidence="13" id="KW-0449">Lipoprotein</keyword>
<evidence type="ECO:0000256" key="5">
    <source>
        <dbReference type="ARBA" id="ARBA00022660"/>
    </source>
</evidence>
<gene>
    <name evidence="18" type="primary">cyoA</name>
    <name evidence="18" type="ORF">IAI61_10290</name>
</gene>
<dbReference type="SUPFAM" id="SSF49503">
    <property type="entry name" value="Cupredoxins"/>
    <property type="match status" value="1"/>
</dbReference>
<dbReference type="Pfam" id="PF06481">
    <property type="entry name" value="COX_ARM"/>
    <property type="match status" value="1"/>
</dbReference>
<evidence type="ECO:0000256" key="7">
    <source>
        <dbReference type="ARBA" id="ARBA00022729"/>
    </source>
</evidence>
<sequence length="372" mass="40329">MPRKTRRHHPLTRLLALAPLALLLGGCNLVIMNPAGDVAAQQRDLIVYSTLLMLIIIIPVILLTLLFAWRYRASNKAAKYDPEWHHSTQLEVIIWAAPLVIIVALGALTWVGTHLLDPYRPLQRLDAERLIPEEVRPLEVEVVALDWKWLFIYPQQGIATVNELRAPVDVPINFRITASSVMNALSIPSLAGMIYAMPGMETKLHAVMNQEGVYDGMSANYSGAGFSDMRFKFHGMSQQGFDAWVAEAKAGGGGTLGRAEYLELERPSVRDAVKRFSAIDPALFKAVVERCVDPAKMCMSDMMAIDARGGMGAAGTVNVASLDYDKTARRGSGPSPAAPARRFVLALCTPADPLGTGLVASAATPDAGKATN</sequence>
<dbReference type="PANTHER" id="PTHR22888:SF18">
    <property type="entry name" value="CYTOCHROME BO(3) UBIQUINOL OXIDASE SUBUNIT 2"/>
    <property type="match status" value="1"/>
</dbReference>
<comment type="similarity">
    <text evidence="2 14">Belongs to the cytochrome c oxidase subunit 2 family.</text>
</comment>
<keyword evidence="8 14" id="KW-0249">Electron transport</keyword>
<dbReference type="InterPro" id="IPR006333">
    <property type="entry name" value="Cyt_o_ubiquinol_oxidase_su2"/>
</dbReference>
<proteinExistence type="inferred from homology"/>
<dbReference type="SUPFAM" id="SSF81464">
    <property type="entry name" value="Cytochrome c oxidase subunit II-like, transmembrane region"/>
    <property type="match status" value="1"/>
</dbReference>
<evidence type="ECO:0000256" key="4">
    <source>
        <dbReference type="ARBA" id="ARBA00022475"/>
    </source>
</evidence>
<dbReference type="Proteomes" id="UP001518989">
    <property type="component" value="Unassembled WGS sequence"/>
</dbReference>
<keyword evidence="7" id="KW-0732">Signal</keyword>
<dbReference type="RefSeq" id="WP_207416999.1">
    <property type="nucleotide sequence ID" value="NZ_CP061177.1"/>
</dbReference>
<dbReference type="PROSITE" id="PS50857">
    <property type="entry name" value="COX2_CUA"/>
    <property type="match status" value="1"/>
</dbReference>
<keyword evidence="4 14" id="KW-1003">Cell membrane</keyword>
<evidence type="ECO:0000256" key="2">
    <source>
        <dbReference type="ARBA" id="ARBA00007866"/>
    </source>
</evidence>
<dbReference type="PROSITE" id="PS50999">
    <property type="entry name" value="COX2_TM"/>
    <property type="match status" value="1"/>
</dbReference>
<evidence type="ECO:0000313" key="19">
    <source>
        <dbReference type="Proteomes" id="UP001518989"/>
    </source>
</evidence>
<evidence type="ECO:0000256" key="13">
    <source>
        <dbReference type="ARBA" id="ARBA00023288"/>
    </source>
</evidence>
<organism evidence="18 19">
    <name type="scientific">Roseomonas haemaphysalidis</name>
    <dbReference type="NCBI Taxonomy" id="2768162"/>
    <lineage>
        <taxon>Bacteria</taxon>
        <taxon>Pseudomonadati</taxon>
        <taxon>Pseudomonadota</taxon>
        <taxon>Alphaproteobacteria</taxon>
        <taxon>Acetobacterales</taxon>
        <taxon>Roseomonadaceae</taxon>
        <taxon>Roseomonas</taxon>
    </lineage>
</organism>
<evidence type="ECO:0000256" key="3">
    <source>
        <dbReference type="ARBA" id="ARBA00022448"/>
    </source>
</evidence>
<dbReference type="InterPro" id="IPR034227">
    <property type="entry name" value="CuRO_UO_II"/>
</dbReference>
<name>A0ABS3KPR3_9PROT</name>
<evidence type="ECO:0000256" key="11">
    <source>
        <dbReference type="ARBA" id="ARBA00023136"/>
    </source>
</evidence>
<dbReference type="PROSITE" id="PS51257">
    <property type="entry name" value="PROKAR_LIPOPROTEIN"/>
    <property type="match status" value="1"/>
</dbReference>
<evidence type="ECO:0000313" key="18">
    <source>
        <dbReference type="EMBL" id="MBO1079422.1"/>
    </source>
</evidence>
<evidence type="ECO:0000259" key="17">
    <source>
        <dbReference type="PROSITE" id="PS50999"/>
    </source>
</evidence>
<keyword evidence="19" id="KW-1185">Reference proteome</keyword>
<dbReference type="Pfam" id="PF00116">
    <property type="entry name" value="COX2"/>
    <property type="match status" value="1"/>
</dbReference>
<dbReference type="PIRSF" id="PIRSF000292">
    <property type="entry name" value="Ubi_od_II"/>
    <property type="match status" value="1"/>
</dbReference>
<comment type="subcellular location">
    <subcellularLocation>
        <location evidence="1">Cell membrane</location>
        <topology evidence="1">Multi-pass membrane protein</topology>
    </subcellularLocation>
</comment>
<feature type="transmembrane region" description="Helical" evidence="15">
    <location>
        <begin position="90"/>
        <end position="111"/>
    </location>
</feature>
<dbReference type="Gene3D" id="2.60.40.420">
    <property type="entry name" value="Cupredoxins - blue copper proteins"/>
    <property type="match status" value="1"/>
</dbReference>
<evidence type="ECO:0000256" key="6">
    <source>
        <dbReference type="ARBA" id="ARBA00022692"/>
    </source>
</evidence>
<dbReference type="PANTHER" id="PTHR22888">
    <property type="entry name" value="CYTOCHROME C OXIDASE, SUBUNIT II"/>
    <property type="match status" value="1"/>
</dbReference>
<dbReference type="InterPro" id="IPR011759">
    <property type="entry name" value="Cyt_c_oxidase_su2_TM_dom"/>
</dbReference>
<evidence type="ECO:0000256" key="9">
    <source>
        <dbReference type="ARBA" id="ARBA00022989"/>
    </source>
</evidence>
<dbReference type="InterPro" id="IPR010514">
    <property type="entry name" value="COX_ARM"/>
</dbReference>
<dbReference type="InterPro" id="IPR045187">
    <property type="entry name" value="CcO_II"/>
</dbReference>
<dbReference type="InterPro" id="IPR036257">
    <property type="entry name" value="Cyt_c_oxidase_su2_TM_sf"/>
</dbReference>
<keyword evidence="9 15" id="KW-1133">Transmembrane helix</keyword>
<keyword evidence="5 14" id="KW-0679">Respiratory chain</keyword>